<dbReference type="InterPro" id="IPR003439">
    <property type="entry name" value="ABC_transporter-like_ATP-bd"/>
</dbReference>
<dbReference type="Pfam" id="PF00005">
    <property type="entry name" value="ABC_tran"/>
    <property type="match status" value="1"/>
</dbReference>
<accession>A0ABR6TLT5</accession>
<dbReference type="PANTHER" id="PTHR42798">
    <property type="entry name" value="LIPOPROTEIN-RELEASING SYSTEM ATP-BINDING PROTEIN LOLD"/>
    <property type="match status" value="1"/>
</dbReference>
<dbReference type="Proteomes" id="UP000713904">
    <property type="component" value="Unassembled WGS sequence"/>
</dbReference>
<feature type="domain" description="ABC transporter" evidence="1">
    <location>
        <begin position="2"/>
        <end position="83"/>
    </location>
</feature>
<evidence type="ECO:0000313" key="3">
    <source>
        <dbReference type="Proteomes" id="UP000713904"/>
    </source>
</evidence>
<comment type="caution">
    <text evidence="2">The sequence shown here is derived from an EMBL/GenBank/DDBJ whole genome shotgun (WGS) entry which is preliminary data.</text>
</comment>
<dbReference type="Gene3D" id="3.40.50.300">
    <property type="entry name" value="P-loop containing nucleotide triphosphate hydrolases"/>
    <property type="match status" value="1"/>
</dbReference>
<reference evidence="2 3" key="1">
    <citation type="submission" date="2020-05" db="EMBL/GenBank/DDBJ databases">
        <title>Draft genome of xy-202 and genomic insight in genome of the genus Peptostreptococcus.</title>
        <authorList>
            <person name="Zhang Z."/>
        </authorList>
    </citation>
    <scope>NUCLEOTIDE SEQUENCE [LARGE SCALE GENOMIC DNA]</scope>
    <source>
        <strain evidence="2 3">DSM 27025</strain>
    </source>
</reference>
<dbReference type="InterPro" id="IPR027417">
    <property type="entry name" value="P-loop_NTPase"/>
</dbReference>
<keyword evidence="2" id="KW-0547">Nucleotide-binding</keyword>
<protein>
    <submittedName>
        <fullName evidence="2">ATP-binding cassette domain-containing protein</fullName>
    </submittedName>
</protein>
<dbReference type="EMBL" id="JABGBW010000005">
    <property type="protein sequence ID" value="MBC2576380.1"/>
    <property type="molecule type" value="Genomic_DNA"/>
</dbReference>
<gene>
    <name evidence="2" type="ORF">HLB29_06740</name>
</gene>
<keyword evidence="3" id="KW-1185">Reference proteome</keyword>
<proteinExistence type="predicted"/>
<evidence type="ECO:0000313" key="2">
    <source>
        <dbReference type="EMBL" id="MBC2576380.1"/>
    </source>
</evidence>
<evidence type="ECO:0000259" key="1">
    <source>
        <dbReference type="Pfam" id="PF00005"/>
    </source>
</evidence>
<dbReference type="GO" id="GO:0005524">
    <property type="term" value="F:ATP binding"/>
    <property type="evidence" value="ECO:0007669"/>
    <property type="project" value="UniProtKB-KW"/>
</dbReference>
<name>A0ABR6TLT5_9FIRM</name>
<dbReference type="PANTHER" id="PTHR42798:SF6">
    <property type="entry name" value="CELL DIVISION ATP-BINDING PROTEIN FTSE"/>
    <property type="match status" value="1"/>
</dbReference>
<dbReference type="SUPFAM" id="SSF52540">
    <property type="entry name" value="P-loop containing nucleoside triphosphate hydrolases"/>
    <property type="match status" value="1"/>
</dbReference>
<sequence>MGIIFQQYNLIRVLTVRENIELQMRLDHKIPDASFVEYILNKLGLKDVQDKYPDQISGGQKQRVAIGRALLTKPMLLLADEPTGNLDSSTGIEIMNLIKEISKESKQTIILITHDNNVARYADRVINIKDGTILER</sequence>
<organism evidence="2 3">
    <name type="scientific">Peptostreptococcus canis</name>
    <dbReference type="NCBI Taxonomy" id="1159213"/>
    <lineage>
        <taxon>Bacteria</taxon>
        <taxon>Bacillati</taxon>
        <taxon>Bacillota</taxon>
        <taxon>Clostridia</taxon>
        <taxon>Peptostreptococcales</taxon>
        <taxon>Peptostreptococcaceae</taxon>
        <taxon>Peptostreptococcus</taxon>
    </lineage>
</organism>
<keyword evidence="2" id="KW-0067">ATP-binding</keyword>